<dbReference type="Proteomes" id="UP001054821">
    <property type="component" value="Chromosome 5"/>
</dbReference>
<dbReference type="AlphaFoldDB" id="A0AAD4Z0I1"/>
<dbReference type="GO" id="GO:0016020">
    <property type="term" value="C:membrane"/>
    <property type="evidence" value="ECO:0007669"/>
    <property type="project" value="TreeGrafter"/>
</dbReference>
<dbReference type="GO" id="GO:0004467">
    <property type="term" value="F:long-chain fatty acid-CoA ligase activity"/>
    <property type="evidence" value="ECO:0007669"/>
    <property type="project" value="TreeGrafter"/>
</dbReference>
<dbReference type="PANTHER" id="PTHR43272:SF90">
    <property type="entry name" value="LONG CHAIN ACYL-COA SYNTHETASE 7, PEROXISOMAL"/>
    <property type="match status" value="1"/>
</dbReference>
<gene>
    <name evidence="1" type="ORF">L3X38_026764</name>
</gene>
<reference evidence="1 2" key="1">
    <citation type="journal article" date="2022" name="G3 (Bethesda)">
        <title>Whole-genome sequence and methylome profiling of the almond [Prunus dulcis (Mill.) D.A. Webb] cultivar 'Nonpareil'.</title>
        <authorList>
            <person name="D'Amico-Willman K.M."/>
            <person name="Ouma W.Z."/>
            <person name="Meulia T."/>
            <person name="Sideli G.M."/>
            <person name="Gradziel T.M."/>
            <person name="Fresnedo-Ramirez J."/>
        </authorList>
    </citation>
    <scope>NUCLEOTIDE SEQUENCE [LARGE SCALE GENOMIC DNA]</scope>
    <source>
        <strain evidence="1">Clone GOH B32 T37-40</strain>
    </source>
</reference>
<dbReference type="GO" id="GO:0005783">
    <property type="term" value="C:endoplasmic reticulum"/>
    <property type="evidence" value="ECO:0007669"/>
    <property type="project" value="TreeGrafter"/>
</dbReference>
<organism evidence="1 2">
    <name type="scientific">Prunus dulcis</name>
    <name type="common">Almond</name>
    <name type="synonym">Amygdalus dulcis</name>
    <dbReference type="NCBI Taxonomy" id="3755"/>
    <lineage>
        <taxon>Eukaryota</taxon>
        <taxon>Viridiplantae</taxon>
        <taxon>Streptophyta</taxon>
        <taxon>Embryophyta</taxon>
        <taxon>Tracheophyta</taxon>
        <taxon>Spermatophyta</taxon>
        <taxon>Magnoliopsida</taxon>
        <taxon>eudicotyledons</taxon>
        <taxon>Gunneridae</taxon>
        <taxon>Pentapetalae</taxon>
        <taxon>rosids</taxon>
        <taxon>fabids</taxon>
        <taxon>Rosales</taxon>
        <taxon>Rosaceae</taxon>
        <taxon>Amygdaloideae</taxon>
        <taxon>Amygdaleae</taxon>
        <taxon>Prunus</taxon>
    </lineage>
</organism>
<evidence type="ECO:0000313" key="1">
    <source>
        <dbReference type="EMBL" id="KAI5327368.1"/>
    </source>
</evidence>
<name>A0AAD4Z0I1_PRUDU</name>
<protein>
    <submittedName>
        <fullName evidence="1">Uncharacterized protein</fullName>
    </submittedName>
</protein>
<evidence type="ECO:0000313" key="2">
    <source>
        <dbReference type="Proteomes" id="UP001054821"/>
    </source>
</evidence>
<sequence>MTWDLWSSPYDSWDLRDSPNHQEFVLMLAELNACLSVAPGSTYGTESGWEYNFYFGCGCDLIEEDAINEKCCILVLKILITKADTEIDELEKDLVALQSSNGSPTWDRLVFNKIKEKLGGRVHFMGSGASPLSPNVMDFLRVDFLCHEHDR</sequence>
<dbReference type="PANTHER" id="PTHR43272">
    <property type="entry name" value="LONG-CHAIN-FATTY-ACID--COA LIGASE"/>
    <property type="match status" value="1"/>
</dbReference>
<dbReference type="EMBL" id="JAJFAZ020000005">
    <property type="protein sequence ID" value="KAI5327368.1"/>
    <property type="molecule type" value="Genomic_DNA"/>
</dbReference>
<accession>A0AAD4Z0I1</accession>
<proteinExistence type="predicted"/>
<keyword evidence="2" id="KW-1185">Reference proteome</keyword>
<comment type="caution">
    <text evidence="1">The sequence shown here is derived from an EMBL/GenBank/DDBJ whole genome shotgun (WGS) entry which is preliminary data.</text>
</comment>